<dbReference type="Proteomes" id="UP000799750">
    <property type="component" value="Unassembled WGS sequence"/>
</dbReference>
<reference evidence="1" key="1">
    <citation type="journal article" date="2020" name="Stud. Mycol.">
        <title>101 Dothideomycetes genomes: a test case for predicting lifestyles and emergence of pathogens.</title>
        <authorList>
            <person name="Haridas S."/>
            <person name="Albert R."/>
            <person name="Binder M."/>
            <person name="Bloem J."/>
            <person name="Labutti K."/>
            <person name="Salamov A."/>
            <person name="Andreopoulos B."/>
            <person name="Baker S."/>
            <person name="Barry K."/>
            <person name="Bills G."/>
            <person name="Bluhm B."/>
            <person name="Cannon C."/>
            <person name="Castanera R."/>
            <person name="Culley D."/>
            <person name="Daum C."/>
            <person name="Ezra D."/>
            <person name="Gonzalez J."/>
            <person name="Henrissat B."/>
            <person name="Kuo A."/>
            <person name="Liang C."/>
            <person name="Lipzen A."/>
            <person name="Lutzoni F."/>
            <person name="Magnuson J."/>
            <person name="Mondo S."/>
            <person name="Nolan M."/>
            <person name="Ohm R."/>
            <person name="Pangilinan J."/>
            <person name="Park H.-J."/>
            <person name="Ramirez L."/>
            <person name="Alfaro M."/>
            <person name="Sun H."/>
            <person name="Tritt A."/>
            <person name="Yoshinaga Y."/>
            <person name="Zwiers L.-H."/>
            <person name="Turgeon B."/>
            <person name="Goodwin S."/>
            <person name="Spatafora J."/>
            <person name="Crous P."/>
            <person name="Grigoriev I."/>
        </authorList>
    </citation>
    <scope>NUCLEOTIDE SEQUENCE</scope>
    <source>
        <strain evidence="1">CBS 269.34</strain>
    </source>
</reference>
<protein>
    <submittedName>
        <fullName evidence="1">Uncharacterized protein</fullName>
    </submittedName>
</protein>
<proteinExistence type="predicted"/>
<evidence type="ECO:0000313" key="2">
    <source>
        <dbReference type="Proteomes" id="UP000799750"/>
    </source>
</evidence>
<sequence>MLSHFDLEGFLFVAIVYFYQTIANVASTLLDDVYIIYLFARGEVWEDYHKIPPRSFATYKGWFLDTQP</sequence>
<evidence type="ECO:0000313" key="1">
    <source>
        <dbReference type="EMBL" id="KAF2501089.1"/>
    </source>
</evidence>
<name>A0A6A6R8Y3_9PEZI</name>
<keyword evidence="2" id="KW-1185">Reference proteome</keyword>
<dbReference type="EMBL" id="MU004182">
    <property type="protein sequence ID" value="KAF2501089.1"/>
    <property type="molecule type" value="Genomic_DNA"/>
</dbReference>
<gene>
    <name evidence="1" type="ORF">BU16DRAFT_190313</name>
</gene>
<organism evidence="1 2">
    <name type="scientific">Lophium mytilinum</name>
    <dbReference type="NCBI Taxonomy" id="390894"/>
    <lineage>
        <taxon>Eukaryota</taxon>
        <taxon>Fungi</taxon>
        <taxon>Dikarya</taxon>
        <taxon>Ascomycota</taxon>
        <taxon>Pezizomycotina</taxon>
        <taxon>Dothideomycetes</taxon>
        <taxon>Pleosporomycetidae</taxon>
        <taxon>Mytilinidiales</taxon>
        <taxon>Mytilinidiaceae</taxon>
        <taxon>Lophium</taxon>
    </lineage>
</organism>
<dbReference type="AlphaFoldDB" id="A0A6A6R8Y3"/>
<accession>A0A6A6R8Y3</accession>